<organism evidence="13 14">
    <name type="scientific">Desulfoferula mesophila</name>
    <dbReference type="NCBI Taxonomy" id="3058419"/>
    <lineage>
        <taxon>Bacteria</taxon>
        <taxon>Pseudomonadati</taxon>
        <taxon>Thermodesulfobacteriota</taxon>
        <taxon>Desulfarculia</taxon>
        <taxon>Desulfarculales</taxon>
        <taxon>Desulfarculaceae</taxon>
        <taxon>Desulfoferula</taxon>
    </lineage>
</organism>
<dbReference type="Proteomes" id="UP001366166">
    <property type="component" value="Chromosome"/>
</dbReference>
<keyword evidence="8 9" id="KW-0560">Oxidoreductase</keyword>
<evidence type="ECO:0000259" key="12">
    <source>
        <dbReference type="Pfam" id="PF02771"/>
    </source>
</evidence>
<dbReference type="FunFam" id="1.10.540.10:FF:000002">
    <property type="entry name" value="Acyl-CoA dehydrogenase FadE19"/>
    <property type="match status" value="1"/>
</dbReference>
<proteinExistence type="inferred from homology"/>
<dbReference type="GO" id="GO:0050660">
    <property type="term" value="F:flavin adenine dinucleotide binding"/>
    <property type="evidence" value="ECO:0007669"/>
    <property type="project" value="InterPro"/>
</dbReference>
<dbReference type="KEGG" id="dmp:FAK_18090"/>
<dbReference type="InterPro" id="IPR006089">
    <property type="entry name" value="Acyl-CoA_DH_CS"/>
</dbReference>
<dbReference type="Gene3D" id="2.40.110.10">
    <property type="entry name" value="Butyryl-CoA Dehydrogenase, subunit A, domain 2"/>
    <property type="match status" value="1"/>
</dbReference>
<feature type="domain" description="Acyl-CoA oxidase/dehydrogenase middle" evidence="11">
    <location>
        <begin position="126"/>
        <end position="221"/>
    </location>
</feature>
<dbReference type="Pfam" id="PF00441">
    <property type="entry name" value="Acyl-CoA_dh_1"/>
    <property type="match status" value="1"/>
</dbReference>
<evidence type="ECO:0000256" key="7">
    <source>
        <dbReference type="ARBA" id="ARBA00022827"/>
    </source>
</evidence>
<keyword evidence="14" id="KW-1185">Reference proteome</keyword>
<dbReference type="InterPro" id="IPR013786">
    <property type="entry name" value="AcylCoA_DH/ox_N"/>
</dbReference>
<dbReference type="SUPFAM" id="SSF47203">
    <property type="entry name" value="Acyl-CoA dehydrogenase C-terminal domain-like"/>
    <property type="match status" value="1"/>
</dbReference>
<accession>A0AAU9EYI3</accession>
<dbReference type="AlphaFoldDB" id="A0AAU9EYI3"/>
<dbReference type="Gene3D" id="1.10.540.10">
    <property type="entry name" value="Acyl-CoA dehydrogenase/oxidase, N-terminal domain"/>
    <property type="match status" value="1"/>
</dbReference>
<dbReference type="RefSeq" id="WP_338606433.1">
    <property type="nucleotide sequence ID" value="NZ_AP028679.1"/>
</dbReference>
<evidence type="ECO:0000256" key="5">
    <source>
        <dbReference type="ARBA" id="ARBA00022456"/>
    </source>
</evidence>
<gene>
    <name evidence="13" type="ORF">FAK_18090</name>
</gene>
<keyword evidence="7 9" id="KW-0274">FAD</keyword>
<evidence type="ECO:0000313" key="13">
    <source>
        <dbReference type="EMBL" id="BEQ14743.1"/>
    </source>
</evidence>
<dbReference type="SUPFAM" id="SSF56645">
    <property type="entry name" value="Acyl-CoA dehydrogenase NM domain-like"/>
    <property type="match status" value="1"/>
</dbReference>
<dbReference type="InterPro" id="IPR006091">
    <property type="entry name" value="Acyl-CoA_Oxase/DH_mid-dom"/>
</dbReference>
<evidence type="ECO:0000259" key="10">
    <source>
        <dbReference type="Pfam" id="PF00441"/>
    </source>
</evidence>
<evidence type="ECO:0000256" key="8">
    <source>
        <dbReference type="ARBA" id="ARBA00023002"/>
    </source>
</evidence>
<reference evidence="14" key="1">
    <citation type="journal article" date="2023" name="Arch. Microbiol.">
        <title>Desulfoferula mesophilus gen. nov. sp. nov., a mesophilic sulfate-reducing bacterium isolated from a brackish lake sediment.</title>
        <authorList>
            <person name="Watanabe T."/>
            <person name="Yabe T."/>
            <person name="Tsuji J.M."/>
            <person name="Fukui M."/>
        </authorList>
    </citation>
    <scope>NUCLEOTIDE SEQUENCE [LARGE SCALE GENOMIC DNA]</scope>
    <source>
        <strain evidence="14">12FAK</strain>
    </source>
</reference>
<evidence type="ECO:0000313" key="14">
    <source>
        <dbReference type="Proteomes" id="UP001366166"/>
    </source>
</evidence>
<dbReference type="PROSITE" id="PS00073">
    <property type="entry name" value="ACYL_COA_DH_2"/>
    <property type="match status" value="1"/>
</dbReference>
<evidence type="ECO:0000256" key="9">
    <source>
        <dbReference type="RuleBase" id="RU362125"/>
    </source>
</evidence>
<keyword evidence="6 9" id="KW-0285">Flavoprotein</keyword>
<dbReference type="InterPro" id="IPR036250">
    <property type="entry name" value="AcylCo_DH-like_C"/>
</dbReference>
<keyword evidence="5" id="KW-0101">Branched-chain amino acid catabolism</keyword>
<dbReference type="InterPro" id="IPR009100">
    <property type="entry name" value="AcylCoA_DH/oxidase_NM_dom_sf"/>
</dbReference>
<dbReference type="InterPro" id="IPR037069">
    <property type="entry name" value="AcylCoA_DH/ox_N_sf"/>
</dbReference>
<dbReference type="EMBL" id="AP028679">
    <property type="protein sequence ID" value="BEQ14743.1"/>
    <property type="molecule type" value="Genomic_DNA"/>
</dbReference>
<evidence type="ECO:0000256" key="4">
    <source>
        <dbReference type="ARBA" id="ARBA00011881"/>
    </source>
</evidence>
<dbReference type="PROSITE" id="PS00072">
    <property type="entry name" value="ACYL_COA_DH_1"/>
    <property type="match status" value="1"/>
</dbReference>
<dbReference type="Pfam" id="PF02771">
    <property type="entry name" value="Acyl-CoA_dh_N"/>
    <property type="match status" value="1"/>
</dbReference>
<feature type="domain" description="Acyl-CoA dehydrogenase/oxidase C-terminal" evidence="10">
    <location>
        <begin position="233"/>
        <end position="382"/>
    </location>
</feature>
<comment type="cofactor">
    <cofactor evidence="1 9">
        <name>FAD</name>
        <dbReference type="ChEBI" id="CHEBI:57692"/>
    </cofactor>
</comment>
<dbReference type="Gene3D" id="1.20.140.10">
    <property type="entry name" value="Butyryl-CoA Dehydrogenase, subunit A, domain 3"/>
    <property type="match status" value="1"/>
</dbReference>
<feature type="domain" description="Acyl-CoA dehydrogenase/oxidase N-terminal" evidence="12">
    <location>
        <begin position="10"/>
        <end position="122"/>
    </location>
</feature>
<evidence type="ECO:0000256" key="1">
    <source>
        <dbReference type="ARBA" id="ARBA00001974"/>
    </source>
</evidence>
<sequence>MKNIWDALLSEEHRMVRETARRLAEKELAPIARELDEQERFPMEAYREAGRNGLIGSTSPVEYGGGGADLLTNALIKEEFCRVAAGFGMSVNMCTTNFCYFISKYGSEKQKTTYIPPVLNGEKLAAFCLTEPEAGSDALAIKTTYAKKGAAYVLNGSKTFITNAPLAQYFLVMAREHGTRGAGGGTLFILDREMPGVSTGQPFEKMGMRCSPTGEVFLDHVEVSGEQIMGAEGHGYPILFETLDEERVLGAVTSIGIMQACLEESVKYAKERKQFSQPICDFQLVKNMLAEMATRLELARHYAYSLCPLIDDGRRISKEASIAKYYASSMATQAALDAIQIHGGYGYMREYPVERYMRDAKLVEIGGGTSEIQKMIIARELLKEI</sequence>
<evidence type="ECO:0000256" key="3">
    <source>
        <dbReference type="ARBA" id="ARBA00009347"/>
    </source>
</evidence>
<dbReference type="GO" id="GO:0009083">
    <property type="term" value="P:branched-chain amino acid catabolic process"/>
    <property type="evidence" value="ECO:0007669"/>
    <property type="project" value="UniProtKB-KW"/>
</dbReference>
<dbReference type="PANTHER" id="PTHR43884:SF12">
    <property type="entry name" value="ISOVALERYL-COA DEHYDROGENASE, MITOCHONDRIAL-RELATED"/>
    <property type="match status" value="1"/>
</dbReference>
<protein>
    <submittedName>
        <fullName evidence="13">Acyl-CoA dehydrogenase</fullName>
    </submittedName>
</protein>
<comment type="subunit">
    <text evidence="4">Homotetramer.</text>
</comment>
<dbReference type="InterPro" id="IPR009075">
    <property type="entry name" value="AcylCo_DH/oxidase_C"/>
</dbReference>
<dbReference type="PANTHER" id="PTHR43884">
    <property type="entry name" value="ACYL-COA DEHYDROGENASE"/>
    <property type="match status" value="1"/>
</dbReference>
<evidence type="ECO:0000256" key="2">
    <source>
        <dbReference type="ARBA" id="ARBA00005109"/>
    </source>
</evidence>
<comment type="similarity">
    <text evidence="3 9">Belongs to the acyl-CoA dehydrogenase family.</text>
</comment>
<dbReference type="Pfam" id="PF02770">
    <property type="entry name" value="Acyl-CoA_dh_M"/>
    <property type="match status" value="1"/>
</dbReference>
<evidence type="ECO:0000256" key="6">
    <source>
        <dbReference type="ARBA" id="ARBA00022630"/>
    </source>
</evidence>
<dbReference type="FunFam" id="1.20.140.10:FF:000001">
    <property type="entry name" value="Acyl-CoA dehydrogenase"/>
    <property type="match status" value="1"/>
</dbReference>
<dbReference type="GO" id="GO:0003995">
    <property type="term" value="F:acyl-CoA dehydrogenase activity"/>
    <property type="evidence" value="ECO:0007669"/>
    <property type="project" value="InterPro"/>
</dbReference>
<name>A0AAU9EYI3_9BACT</name>
<dbReference type="FunFam" id="2.40.110.10:FF:000001">
    <property type="entry name" value="Acyl-CoA dehydrogenase, mitochondrial"/>
    <property type="match status" value="1"/>
</dbReference>
<comment type="pathway">
    <text evidence="2">Amino-acid degradation; L-valine degradation.</text>
</comment>
<dbReference type="InterPro" id="IPR046373">
    <property type="entry name" value="Acyl-CoA_Oxase/DH_mid-dom_sf"/>
</dbReference>
<evidence type="ECO:0000259" key="11">
    <source>
        <dbReference type="Pfam" id="PF02770"/>
    </source>
</evidence>